<dbReference type="Pfam" id="PF13639">
    <property type="entry name" value="zf-RING_2"/>
    <property type="match status" value="1"/>
</dbReference>
<evidence type="ECO:0000256" key="3">
    <source>
        <dbReference type="ARBA" id="ARBA00023180"/>
    </source>
</evidence>
<keyword evidence="4" id="KW-0863">Zinc-finger</keyword>
<evidence type="ECO:0000256" key="1">
    <source>
        <dbReference type="ARBA" id="ARBA00022737"/>
    </source>
</evidence>
<evidence type="ECO:0000256" key="2">
    <source>
        <dbReference type="ARBA" id="ARBA00023157"/>
    </source>
</evidence>
<keyword evidence="2" id="KW-1015">Disulfide bond</keyword>
<dbReference type="GO" id="GO:0008270">
    <property type="term" value="F:zinc ion binding"/>
    <property type="evidence" value="ECO:0007669"/>
    <property type="project" value="UniProtKB-KW"/>
</dbReference>
<evidence type="ECO:0000313" key="8">
    <source>
        <dbReference type="Proteomes" id="UP001162131"/>
    </source>
</evidence>
<name>A0AAU9J4H6_9CILI</name>
<dbReference type="Pfam" id="PF00066">
    <property type="entry name" value="Notch"/>
    <property type="match status" value="1"/>
</dbReference>
<gene>
    <name evidence="7" type="ORF">BSTOLATCC_MIC20911</name>
</gene>
<dbReference type="SMART" id="SM00184">
    <property type="entry name" value="RING"/>
    <property type="match status" value="1"/>
</dbReference>
<dbReference type="Gene3D" id="3.30.40.10">
    <property type="entry name" value="Zinc/RING finger domain, C3HC4 (zinc finger)"/>
    <property type="match status" value="1"/>
</dbReference>
<feature type="transmembrane region" description="Helical" evidence="5">
    <location>
        <begin position="92"/>
        <end position="116"/>
    </location>
</feature>
<dbReference type="SUPFAM" id="SSF57850">
    <property type="entry name" value="RING/U-box"/>
    <property type="match status" value="1"/>
</dbReference>
<dbReference type="PANTHER" id="PTHR45676:SF41">
    <property type="entry name" value="RING-H2 FINGER PROTEIN ATL66"/>
    <property type="match status" value="1"/>
</dbReference>
<keyword evidence="5" id="KW-1133">Transmembrane helix</keyword>
<keyword evidence="5" id="KW-0812">Transmembrane</keyword>
<keyword evidence="4" id="KW-0862">Zinc</keyword>
<accession>A0AAU9J4H6</accession>
<dbReference type="InterPro" id="IPR013083">
    <property type="entry name" value="Znf_RING/FYVE/PHD"/>
</dbReference>
<reference evidence="7" key="1">
    <citation type="submission" date="2021-09" db="EMBL/GenBank/DDBJ databases">
        <authorList>
            <consortium name="AG Swart"/>
            <person name="Singh M."/>
            <person name="Singh A."/>
            <person name="Seah K."/>
            <person name="Emmerich C."/>
        </authorList>
    </citation>
    <scope>NUCLEOTIDE SEQUENCE</scope>
    <source>
        <strain evidence="7">ATCC30299</strain>
    </source>
</reference>
<evidence type="ECO:0000256" key="4">
    <source>
        <dbReference type="PROSITE-ProRule" id="PRU00175"/>
    </source>
</evidence>
<dbReference type="EMBL" id="CAJZBQ010000020">
    <property type="protein sequence ID" value="CAG9318437.1"/>
    <property type="molecule type" value="Genomic_DNA"/>
</dbReference>
<organism evidence="7 8">
    <name type="scientific">Blepharisma stoltei</name>
    <dbReference type="NCBI Taxonomy" id="1481888"/>
    <lineage>
        <taxon>Eukaryota</taxon>
        <taxon>Sar</taxon>
        <taxon>Alveolata</taxon>
        <taxon>Ciliophora</taxon>
        <taxon>Postciliodesmatophora</taxon>
        <taxon>Heterotrichea</taxon>
        <taxon>Heterotrichida</taxon>
        <taxon>Blepharismidae</taxon>
        <taxon>Blepharisma</taxon>
    </lineage>
</organism>
<keyword evidence="5" id="KW-0472">Membrane</keyword>
<dbReference type="InterPro" id="IPR000800">
    <property type="entry name" value="Notch_dom"/>
</dbReference>
<dbReference type="AlphaFoldDB" id="A0AAU9J4H6"/>
<dbReference type="PANTHER" id="PTHR45676">
    <property type="entry name" value="RING-H2 FINGER PROTEIN ATL51-RELATED"/>
    <property type="match status" value="1"/>
</dbReference>
<dbReference type="PROSITE" id="PS50089">
    <property type="entry name" value="ZF_RING_2"/>
    <property type="match status" value="1"/>
</dbReference>
<evidence type="ECO:0000256" key="5">
    <source>
        <dbReference type="SAM" id="Phobius"/>
    </source>
</evidence>
<comment type="caution">
    <text evidence="7">The sequence shown here is derived from an EMBL/GenBank/DDBJ whole genome shotgun (WGS) entry which is preliminary data.</text>
</comment>
<dbReference type="Gene3D" id="3.30.300.320">
    <property type="match status" value="1"/>
</dbReference>
<protein>
    <recommendedName>
        <fullName evidence="6">RING-type domain-containing protein</fullName>
    </recommendedName>
</protein>
<dbReference type="Proteomes" id="UP001162131">
    <property type="component" value="Unassembled WGS sequence"/>
</dbReference>
<proteinExistence type="predicted"/>
<evidence type="ECO:0000313" key="7">
    <source>
        <dbReference type="EMBL" id="CAG9318437.1"/>
    </source>
</evidence>
<keyword evidence="4" id="KW-0479">Metal-binding</keyword>
<keyword evidence="3" id="KW-0325">Glycoprotein</keyword>
<sequence length="212" mass="23853">MKRRDLSSCEGGKCLGECSPGCTWSDVNNTNCQTQCFTKSCDYDGIDCPQCSPGCKLAMMGDGVCQDLCNVKACNYDQGDCPSSGSTWEIGVLMAFGVTLIVLSFLCMSVFIFIYCKSRRRVLPEIYIAANSEDTVPSLTEAIINSKYPEKYYEEDEKYSQTTCSICLEDFTADVLIRQLNCEHIFHKTCITEWFLEHSRDPRCPLCKLNPF</sequence>
<evidence type="ECO:0000259" key="6">
    <source>
        <dbReference type="PROSITE" id="PS50089"/>
    </source>
</evidence>
<feature type="domain" description="RING-type" evidence="6">
    <location>
        <begin position="164"/>
        <end position="208"/>
    </location>
</feature>
<keyword evidence="8" id="KW-1185">Reference proteome</keyword>
<keyword evidence="1" id="KW-0677">Repeat</keyword>
<dbReference type="InterPro" id="IPR001841">
    <property type="entry name" value="Znf_RING"/>
</dbReference>